<feature type="compositionally biased region" description="Polar residues" evidence="5">
    <location>
        <begin position="110"/>
        <end position="130"/>
    </location>
</feature>
<dbReference type="InterPro" id="IPR007219">
    <property type="entry name" value="XnlR_reg_dom"/>
</dbReference>
<dbReference type="GO" id="GO:0000435">
    <property type="term" value="P:positive regulation of transcription from RNA polymerase II promoter by galactose"/>
    <property type="evidence" value="ECO:0007669"/>
    <property type="project" value="TreeGrafter"/>
</dbReference>
<evidence type="ECO:0000256" key="4">
    <source>
        <dbReference type="ARBA" id="ARBA00023242"/>
    </source>
</evidence>
<feature type="region of interest" description="Disordered" evidence="5">
    <location>
        <begin position="110"/>
        <end position="140"/>
    </location>
</feature>
<evidence type="ECO:0000313" key="8">
    <source>
        <dbReference type="Proteomes" id="UP000266152"/>
    </source>
</evidence>
<organism evidence="7 8">
    <name type="scientific">Fusarium sporotrichioides</name>
    <dbReference type="NCBI Taxonomy" id="5514"/>
    <lineage>
        <taxon>Eukaryota</taxon>
        <taxon>Fungi</taxon>
        <taxon>Dikarya</taxon>
        <taxon>Ascomycota</taxon>
        <taxon>Pezizomycotina</taxon>
        <taxon>Sordariomycetes</taxon>
        <taxon>Hypocreomycetidae</taxon>
        <taxon>Hypocreales</taxon>
        <taxon>Nectriaceae</taxon>
        <taxon>Fusarium</taxon>
    </lineage>
</organism>
<feature type="domain" description="Zn(2)-C6 fungal-type" evidence="6">
    <location>
        <begin position="27"/>
        <end position="56"/>
    </location>
</feature>
<dbReference type="GO" id="GO:0000978">
    <property type="term" value="F:RNA polymerase II cis-regulatory region sequence-specific DNA binding"/>
    <property type="evidence" value="ECO:0007669"/>
    <property type="project" value="TreeGrafter"/>
</dbReference>
<name>A0A395SDH7_FUSSP</name>
<dbReference type="GO" id="GO:0005634">
    <property type="term" value="C:nucleus"/>
    <property type="evidence" value="ECO:0007669"/>
    <property type="project" value="TreeGrafter"/>
</dbReference>
<dbReference type="Pfam" id="PF04082">
    <property type="entry name" value="Fungal_trans"/>
    <property type="match status" value="1"/>
</dbReference>
<dbReference type="GO" id="GO:0000981">
    <property type="term" value="F:DNA-binding transcription factor activity, RNA polymerase II-specific"/>
    <property type="evidence" value="ECO:0007669"/>
    <property type="project" value="InterPro"/>
</dbReference>
<dbReference type="AlphaFoldDB" id="A0A395SDH7"/>
<dbReference type="GO" id="GO:0008270">
    <property type="term" value="F:zinc ion binding"/>
    <property type="evidence" value="ECO:0007669"/>
    <property type="project" value="InterPro"/>
</dbReference>
<comment type="caution">
    <text evidence="7">The sequence shown here is derived from an EMBL/GenBank/DDBJ whole genome shotgun (WGS) entry which is preliminary data.</text>
</comment>
<keyword evidence="2" id="KW-0805">Transcription regulation</keyword>
<evidence type="ECO:0000256" key="2">
    <source>
        <dbReference type="ARBA" id="ARBA00023015"/>
    </source>
</evidence>
<dbReference type="InterPro" id="IPR036864">
    <property type="entry name" value="Zn2-C6_fun-type_DNA-bd_sf"/>
</dbReference>
<dbReference type="PANTHER" id="PTHR47424">
    <property type="entry name" value="REGULATORY PROTEIN GAL4"/>
    <property type="match status" value="1"/>
</dbReference>
<dbReference type="SUPFAM" id="SSF57701">
    <property type="entry name" value="Zn2/Cys6 DNA-binding domain"/>
    <property type="match status" value="1"/>
</dbReference>
<dbReference type="InterPro" id="IPR001138">
    <property type="entry name" value="Zn2Cys6_DnaBD"/>
</dbReference>
<evidence type="ECO:0000313" key="7">
    <source>
        <dbReference type="EMBL" id="RGP70112.1"/>
    </source>
</evidence>
<evidence type="ECO:0000259" key="6">
    <source>
        <dbReference type="PROSITE" id="PS50048"/>
    </source>
</evidence>
<dbReference type="GO" id="GO:0006351">
    <property type="term" value="P:DNA-templated transcription"/>
    <property type="evidence" value="ECO:0007669"/>
    <property type="project" value="InterPro"/>
</dbReference>
<reference evidence="7 8" key="1">
    <citation type="journal article" date="2018" name="PLoS Pathog.">
        <title>Evolution of structural diversity of trichothecenes, a family of toxins produced by plant pathogenic and entomopathogenic fungi.</title>
        <authorList>
            <person name="Proctor R.H."/>
            <person name="McCormick S.P."/>
            <person name="Kim H.S."/>
            <person name="Cardoza R.E."/>
            <person name="Stanley A.M."/>
            <person name="Lindo L."/>
            <person name="Kelly A."/>
            <person name="Brown D.W."/>
            <person name="Lee T."/>
            <person name="Vaughan M.M."/>
            <person name="Alexander N.J."/>
            <person name="Busman M."/>
            <person name="Gutierrez S."/>
        </authorList>
    </citation>
    <scope>NUCLEOTIDE SEQUENCE [LARGE SCALE GENOMIC DNA]</scope>
    <source>
        <strain evidence="7 8">NRRL 3299</strain>
    </source>
</reference>
<dbReference type="SMART" id="SM00066">
    <property type="entry name" value="GAL4"/>
    <property type="match status" value="1"/>
</dbReference>
<evidence type="ECO:0000256" key="1">
    <source>
        <dbReference type="ARBA" id="ARBA00022723"/>
    </source>
</evidence>
<dbReference type="PANTHER" id="PTHR47424:SF15">
    <property type="entry name" value="ZN(II)2CYS6 TRANSCRIPTION FACTOR (EUROFUNG)"/>
    <property type="match status" value="1"/>
</dbReference>
<dbReference type="Gene3D" id="4.10.240.10">
    <property type="entry name" value="Zn(2)-C6 fungal-type DNA-binding domain"/>
    <property type="match status" value="1"/>
</dbReference>
<dbReference type="SMART" id="SM00906">
    <property type="entry name" value="Fungal_trans"/>
    <property type="match status" value="1"/>
</dbReference>
<dbReference type="CDD" id="cd12148">
    <property type="entry name" value="fungal_TF_MHR"/>
    <property type="match status" value="1"/>
</dbReference>
<accession>A0A395SDH7</accession>
<dbReference type="Proteomes" id="UP000266152">
    <property type="component" value="Unassembled WGS sequence"/>
</dbReference>
<keyword evidence="1" id="KW-0479">Metal-binding</keyword>
<dbReference type="EMBL" id="PXOF01000054">
    <property type="protein sequence ID" value="RGP70112.1"/>
    <property type="molecule type" value="Genomic_DNA"/>
</dbReference>
<dbReference type="STRING" id="5514.A0A395SDH7"/>
<dbReference type="CDD" id="cd00067">
    <property type="entry name" value="GAL4"/>
    <property type="match status" value="1"/>
</dbReference>
<evidence type="ECO:0000256" key="5">
    <source>
        <dbReference type="SAM" id="MobiDB-lite"/>
    </source>
</evidence>
<evidence type="ECO:0000256" key="3">
    <source>
        <dbReference type="ARBA" id="ARBA00023163"/>
    </source>
</evidence>
<dbReference type="PROSITE" id="PS50048">
    <property type="entry name" value="ZN2_CY6_FUNGAL_2"/>
    <property type="match status" value="1"/>
</dbReference>
<dbReference type="PROSITE" id="PS00463">
    <property type="entry name" value="ZN2_CY6_FUNGAL_1"/>
    <property type="match status" value="1"/>
</dbReference>
<keyword evidence="8" id="KW-1185">Reference proteome</keyword>
<dbReference type="InterPro" id="IPR051127">
    <property type="entry name" value="Fungal_SecMet_Regulators"/>
</dbReference>
<gene>
    <name evidence="7" type="ORF">FSPOR_4224</name>
</gene>
<proteinExistence type="predicted"/>
<keyword evidence="3" id="KW-0804">Transcription</keyword>
<dbReference type="Pfam" id="PF00172">
    <property type="entry name" value="Zn_clus"/>
    <property type="match status" value="1"/>
</dbReference>
<sequence length="663" mass="75431">METRPANGNDASAPATKRRRIPRAVLACDRCRLKKYKCSEAQPCSHCKRSGAECKYGRGYMPVNDRVSLTSDVSNDTGLLNIVVQEPSPGPGIQLFENQVQQHDDEWLQSPASTRTRLPPTSISDPSRGQVQAPAISPSEESEIAEVNQHTNGIEYHGNTSSMSFLDNLQRLREQRPMSSNPAERKPFSFVSVMHNPSFASRRSFASDLTDTLSVNGFYSKRANTFIEGYFGGIHYVHPIIDKEDFLTRSDGLWRGTNRSDVHFIALYLSVLSLGALTRTWNEDTLDGLSRFQWSRKLFAEAQTLLDDIQFSSQMETIQCFYVMAKVCQNELNPNLAYMYLGWAIRSCLAAGMNRETNSPNAKSVLTMSRTWCEMSFLLGRPDTLGQDEYHNRAMPPIDDSEYAIISAMVQFGRIIRKVSIGIYHSQLPILETIGLACEIEREMDTWLDGLPQRRNVSLRDPDWRRKQRLVLELRYHNVMMLLFRPFVTRCTREPDEQPSDELKGAVDKCVSSAQRTIEIIYETYKVHTYFRTWWYNTTYITIAASVLLLYESRTKERPNTGNLALIETAMEILEAMDESVVARSAAEVIKHFLRELNTMPNGTSDRIVVPDATNVQQAPTPGPWTSLDFEMTGFEFLDFPLGEMITVFDELHKSLDHSIQPE</sequence>
<protein>
    <submittedName>
        <fullName evidence="7">C6 transcription factor</fullName>
    </submittedName>
</protein>
<keyword evidence="4" id="KW-0539">Nucleus</keyword>